<dbReference type="GO" id="GO:0005524">
    <property type="term" value="F:ATP binding"/>
    <property type="evidence" value="ECO:0007669"/>
    <property type="project" value="InterPro"/>
</dbReference>
<dbReference type="InterPro" id="IPR002575">
    <property type="entry name" value="Aminoglycoside_PTrfase"/>
</dbReference>
<sequence>MASIDVHVTTEVNELLLTSPLSDETLTKLFEAAPIDHNFGGTKIVRLSQTLILKGGPNTQPGEANILNFIAKAGEENGARRIRASRVHRLFNIERVETWGEWKCLILMDFINGTTLDRCWDELSQKKRVDVVDQVALMLDTLHSIPLPDAYQQLPGPKGDIRCLAHGYMFLDEGAGPFASIQEMEAWFDRRLDVGRLFNRIPEDVPSFHFDKLVLTHQDVMPRNLILDGEGMVWLIDWGYSGIYPEGFDYVGIKKKRSFGPEFVGMLLERITSYEELFQHMRHIVFGLTTGRYL</sequence>
<dbReference type="RefSeq" id="XP_025462320.1">
    <property type="nucleotide sequence ID" value="XM_025617492.1"/>
</dbReference>
<dbReference type="InterPro" id="IPR000719">
    <property type="entry name" value="Prot_kinase_dom"/>
</dbReference>
<dbReference type="AlphaFoldDB" id="A0A317V4H9"/>
<reference evidence="2 3" key="1">
    <citation type="submission" date="2016-12" db="EMBL/GenBank/DDBJ databases">
        <title>The genomes of Aspergillus section Nigri reveals drivers in fungal speciation.</title>
        <authorList>
            <consortium name="DOE Joint Genome Institute"/>
            <person name="Vesth T.C."/>
            <person name="Nybo J."/>
            <person name="Theobald S."/>
            <person name="Brandl J."/>
            <person name="Frisvad J.C."/>
            <person name="Nielsen K.F."/>
            <person name="Lyhne E.K."/>
            <person name="Kogle M.E."/>
            <person name="Kuo A."/>
            <person name="Riley R."/>
            <person name="Clum A."/>
            <person name="Nolan M."/>
            <person name="Lipzen A."/>
            <person name="Salamov A."/>
            <person name="Henrissat B."/>
            <person name="Wiebenga A."/>
            <person name="De Vries R.P."/>
            <person name="Grigoriev I.V."/>
            <person name="Mortensen U.H."/>
            <person name="Andersen M.R."/>
            <person name="Baker S.E."/>
        </authorList>
    </citation>
    <scope>NUCLEOTIDE SEQUENCE [LARGE SCALE GENOMIC DNA]</scope>
    <source>
        <strain evidence="2 3">CBS 115572</strain>
    </source>
</reference>
<dbReference type="OrthoDB" id="3250044at2759"/>
<dbReference type="EMBL" id="MSFK01000043">
    <property type="protein sequence ID" value="PWY69005.1"/>
    <property type="molecule type" value="Genomic_DNA"/>
</dbReference>
<dbReference type="Proteomes" id="UP000246702">
    <property type="component" value="Unassembled WGS sequence"/>
</dbReference>
<dbReference type="PANTHER" id="PTHR21310">
    <property type="entry name" value="AMINOGLYCOSIDE PHOSPHOTRANSFERASE-RELATED-RELATED"/>
    <property type="match status" value="1"/>
</dbReference>
<dbReference type="PROSITE" id="PS50011">
    <property type="entry name" value="PROTEIN_KINASE_DOM"/>
    <property type="match status" value="1"/>
</dbReference>
<dbReference type="GeneID" id="37119635"/>
<evidence type="ECO:0000313" key="3">
    <source>
        <dbReference type="Proteomes" id="UP000246702"/>
    </source>
</evidence>
<comment type="caution">
    <text evidence="2">The sequence shown here is derived from an EMBL/GenBank/DDBJ whole genome shotgun (WGS) entry which is preliminary data.</text>
</comment>
<dbReference type="Gene3D" id="3.90.1200.10">
    <property type="match status" value="1"/>
</dbReference>
<proteinExistence type="predicted"/>
<dbReference type="InterPro" id="IPR051678">
    <property type="entry name" value="AGP_Transferase"/>
</dbReference>
<organism evidence="2 3">
    <name type="scientific">Aspergillus sclerotioniger CBS 115572</name>
    <dbReference type="NCBI Taxonomy" id="1450535"/>
    <lineage>
        <taxon>Eukaryota</taxon>
        <taxon>Fungi</taxon>
        <taxon>Dikarya</taxon>
        <taxon>Ascomycota</taxon>
        <taxon>Pezizomycotina</taxon>
        <taxon>Eurotiomycetes</taxon>
        <taxon>Eurotiomycetidae</taxon>
        <taxon>Eurotiales</taxon>
        <taxon>Aspergillaceae</taxon>
        <taxon>Aspergillus</taxon>
        <taxon>Aspergillus subgen. Circumdati</taxon>
    </lineage>
</organism>
<dbReference type="InterPro" id="IPR011009">
    <property type="entry name" value="Kinase-like_dom_sf"/>
</dbReference>
<dbReference type="Pfam" id="PF01636">
    <property type="entry name" value="APH"/>
    <property type="match status" value="1"/>
</dbReference>
<evidence type="ECO:0000259" key="1">
    <source>
        <dbReference type="PROSITE" id="PS50011"/>
    </source>
</evidence>
<dbReference type="PANTHER" id="PTHR21310:SF39">
    <property type="entry name" value="AMINOGLYCOSIDE PHOSPHOTRANSFERASE DOMAIN-CONTAINING PROTEIN"/>
    <property type="match status" value="1"/>
</dbReference>
<evidence type="ECO:0000313" key="2">
    <source>
        <dbReference type="EMBL" id="PWY69005.1"/>
    </source>
</evidence>
<dbReference type="GO" id="GO:0004672">
    <property type="term" value="F:protein kinase activity"/>
    <property type="evidence" value="ECO:0007669"/>
    <property type="project" value="InterPro"/>
</dbReference>
<accession>A0A317V4H9</accession>
<feature type="domain" description="Protein kinase" evidence="1">
    <location>
        <begin position="15"/>
        <end position="294"/>
    </location>
</feature>
<name>A0A317V4H9_9EURO</name>
<gene>
    <name evidence="2" type="ORF">BO94DRAFT_628598</name>
</gene>
<dbReference type="SUPFAM" id="SSF56112">
    <property type="entry name" value="Protein kinase-like (PK-like)"/>
    <property type="match status" value="1"/>
</dbReference>
<keyword evidence="3" id="KW-1185">Reference proteome</keyword>
<protein>
    <recommendedName>
        <fullName evidence="1">Protein kinase domain-containing protein</fullName>
    </recommendedName>
</protein>